<keyword evidence="1" id="KW-0472">Membrane</keyword>
<dbReference type="Proteomes" id="UP000002705">
    <property type="component" value="Chromosome 2"/>
</dbReference>
<dbReference type="HOGENOM" id="CLU_165567_0_0_4"/>
<keyword evidence="1" id="KW-0812">Transmembrane</keyword>
<feature type="transmembrane region" description="Helical" evidence="1">
    <location>
        <begin position="57"/>
        <end position="78"/>
    </location>
</feature>
<proteinExistence type="predicted"/>
<dbReference type="PATRIC" id="fig|482957.22.peg.5760"/>
<accession>Q394I7</accession>
<dbReference type="EMBL" id="CP000152">
    <property type="protein sequence ID" value="ABB12129.1"/>
    <property type="molecule type" value="Genomic_DNA"/>
</dbReference>
<evidence type="ECO:0000256" key="1">
    <source>
        <dbReference type="SAM" id="Phobius"/>
    </source>
</evidence>
<dbReference type="KEGG" id="bur:Bcep18194_B2016"/>
<keyword evidence="1" id="KW-1133">Transmembrane helix</keyword>
<name>Q394I7_BURL3</name>
<dbReference type="AlphaFoldDB" id="Q394I7"/>
<feature type="transmembrane region" description="Helical" evidence="1">
    <location>
        <begin position="30"/>
        <end position="51"/>
    </location>
</feature>
<reference evidence="2" key="1">
    <citation type="submission" date="2005-10" db="EMBL/GenBank/DDBJ databases">
        <title>Complete sequence of chromosome 2 of Burkholderia sp. 383.</title>
        <authorList>
            <consortium name="US DOE Joint Genome Institute"/>
            <person name="Copeland A."/>
            <person name="Lucas S."/>
            <person name="Lapidus A."/>
            <person name="Barry K."/>
            <person name="Detter J.C."/>
            <person name="Glavina T."/>
            <person name="Hammon N."/>
            <person name="Israni S."/>
            <person name="Pitluck S."/>
            <person name="Chain P."/>
            <person name="Malfatti S."/>
            <person name="Shin M."/>
            <person name="Vergez L."/>
            <person name="Schmutz J."/>
            <person name="Larimer F."/>
            <person name="Land M."/>
            <person name="Kyrpides N."/>
            <person name="Lykidis A."/>
            <person name="Richardson P."/>
        </authorList>
    </citation>
    <scope>NUCLEOTIDE SEQUENCE [LARGE SCALE GENOMIC DNA]</scope>
    <source>
        <strain evidence="2">383</strain>
    </source>
</reference>
<evidence type="ECO:0000313" key="3">
    <source>
        <dbReference type="Proteomes" id="UP000002705"/>
    </source>
</evidence>
<feature type="transmembrane region" description="Helical" evidence="1">
    <location>
        <begin position="99"/>
        <end position="118"/>
    </location>
</feature>
<sequence length="121" mass="13307">MLPCRLRQKEWPPRHMGYGKRDRDISATYCRSYLVTLGAAFAGGSAFFLSAARVGNWPGWGIGLLAALLVGGMLLLAIGLFGSERFARRCAETASGHEAALIVMALAYPVYLLLRLVYDRR</sequence>
<keyword evidence="3" id="KW-1185">Reference proteome</keyword>
<gene>
    <name evidence="2" type="ordered locus">Bcep18194_B2016</name>
</gene>
<organism evidence="2 3">
    <name type="scientific">Burkholderia lata (strain ATCC 17760 / DSM 23089 / LMG 22485 / NCIMB 9086 / R18194 / 383)</name>
    <dbReference type="NCBI Taxonomy" id="482957"/>
    <lineage>
        <taxon>Bacteria</taxon>
        <taxon>Pseudomonadati</taxon>
        <taxon>Pseudomonadota</taxon>
        <taxon>Betaproteobacteria</taxon>
        <taxon>Burkholderiales</taxon>
        <taxon>Burkholderiaceae</taxon>
        <taxon>Burkholderia</taxon>
        <taxon>Burkholderia cepacia complex</taxon>
    </lineage>
</organism>
<evidence type="ECO:0000313" key="2">
    <source>
        <dbReference type="EMBL" id="ABB12129.1"/>
    </source>
</evidence>
<protein>
    <submittedName>
        <fullName evidence="2">Uncharacterized protein</fullName>
    </submittedName>
</protein>